<sequence>MDNHRPGDSILDSQEDFSPYNKFRRRQHRRVWFRREDGSEMELDTPFLFPELATAAEEAADVFEPETPSPVAATLPAIPESVVRQWGSRQQMAVHLEKLTYATLPQLGAKPQQNMTKAEKKAFTAAWERLRAKLLEARKALFSKGFIAALSGREDVPFGFVKTTYRPKKGSAITGVGSSSKLMTAERADKAIGRLHTTRQFALTQDQLDIIQRMANVESGGRIQVLNSYDGGLVSFGFLQLTLHVGKLQKLISMAPTAFARYGIALDPVKTYRFSSSEVHPAIVGVDNKDRSQLRWNGWAERFYYAGFDPDIIEAQVKYAVQYLDKQKAGLKSRLKNNHQDTGNTLYTKFINNYYNRHAYIRGLFQESFNNNPSMSTSAIAEAVRSYADSHPDPAAWLEKYKAILIRKGWSRLVEETAKGTIVTLTTPQPVPELEPEDEFETPGEFYDEPEAEVYESEYEEADDEYEDTFSDEADEEREYEDHAENEYAADEAESEENDEYEYEEDVYNETEEEEEYDELLSAGEETEYEEDEYDDETFGEDEATFYEEQETGAPGGTTAYLNVSVIKGHKRKTGAFLPDTFKPSSTVNILVYLHGLYKRGDETNGISSYWKSYANIRELFAGSGKNAIMLAPTLGSNPQSSLVLLNRKNGFDKFIDACLEALKAQQLLPQEAAPGRIIIAAHSAGGKPLSGILATTNRLSSHIDECWGFDCLYGYAYDSWLQKDRKKNVLYHYWAHNAAGQKSRPGVNGDKLQSLHPNMHNIAPKARTNHQNIIPYAWKNEIDQRPWFNGGSTSGLQQEAPATSSLKLVKLPLYQDPITIVKASKSGKLAEIKEAPAVYLKAIVRNAGEDPDKWFNSFTQVSFLGRKLKSGQYVHVSLAKLLQKTEAKFMEKYPGKSATAIGDMLGLTQEGMAASRGTSSTATYSYHMFGLALDINYNGNPYIQPGGHAAFNQFMKKVGLLNTGGLIKTVDWGAWSGLLKPADYMRLYDEFSVLDKHLERYFGYLESPDALQARLNAAQTGYWYGKTLAQATAVIKKDLKDITGAWKGTRKNPEAIFRKGGFLSLSREFMQGMVEAGFDWGGRYGDMMHFDMRTTGVGAKIESAKNAYIGKKKKEARAKFLTLV</sequence>
<evidence type="ECO:0000313" key="2">
    <source>
        <dbReference type="EMBL" id="RPE14213.1"/>
    </source>
</evidence>
<dbReference type="SUPFAM" id="SSF53474">
    <property type="entry name" value="alpha/beta-Hydrolases"/>
    <property type="match status" value="1"/>
</dbReference>
<dbReference type="RefSeq" id="WP_123846725.1">
    <property type="nucleotide sequence ID" value="NZ_RPDH01000001.1"/>
</dbReference>
<dbReference type="EMBL" id="RPDH01000001">
    <property type="protein sequence ID" value="RPE14213.1"/>
    <property type="molecule type" value="Genomic_DNA"/>
</dbReference>
<dbReference type="OrthoDB" id="605116at2"/>
<comment type="caution">
    <text evidence="2">The sequence shown here is derived from an EMBL/GenBank/DDBJ whole genome shotgun (WGS) entry which is preliminary data.</text>
</comment>
<gene>
    <name evidence="2" type="ORF">EGT74_12120</name>
</gene>
<organism evidence="2 3">
    <name type="scientific">Chitinophaga lutea</name>
    <dbReference type="NCBI Taxonomy" id="2488634"/>
    <lineage>
        <taxon>Bacteria</taxon>
        <taxon>Pseudomonadati</taxon>
        <taxon>Bacteroidota</taxon>
        <taxon>Chitinophagia</taxon>
        <taxon>Chitinophagales</taxon>
        <taxon>Chitinophagaceae</taxon>
        <taxon>Chitinophaga</taxon>
    </lineage>
</organism>
<dbReference type="AlphaFoldDB" id="A0A3N4PZH9"/>
<feature type="region of interest" description="Disordered" evidence="1">
    <location>
        <begin position="459"/>
        <end position="502"/>
    </location>
</feature>
<dbReference type="Proteomes" id="UP000278351">
    <property type="component" value="Unassembled WGS sequence"/>
</dbReference>
<keyword evidence="3" id="KW-1185">Reference proteome</keyword>
<feature type="compositionally biased region" description="Acidic residues" evidence="1">
    <location>
        <begin position="487"/>
        <end position="502"/>
    </location>
</feature>
<proteinExistence type="predicted"/>
<dbReference type="SUPFAM" id="SSF55166">
    <property type="entry name" value="Hedgehog/DD-peptidase"/>
    <property type="match status" value="1"/>
</dbReference>
<dbReference type="InterPro" id="IPR029058">
    <property type="entry name" value="AB_hydrolase_fold"/>
</dbReference>
<protein>
    <submittedName>
        <fullName evidence="2">M15 family peptidase</fullName>
    </submittedName>
</protein>
<reference evidence="2 3" key="1">
    <citation type="submission" date="2018-11" db="EMBL/GenBank/DDBJ databases">
        <title>Chitinophaga lutea sp.nov., isolate from arsenic contaminated soil.</title>
        <authorList>
            <person name="Zong Y."/>
        </authorList>
    </citation>
    <scope>NUCLEOTIDE SEQUENCE [LARGE SCALE GENOMIC DNA]</scope>
    <source>
        <strain evidence="2 3">ZY74</strain>
    </source>
</reference>
<evidence type="ECO:0000256" key="1">
    <source>
        <dbReference type="SAM" id="MobiDB-lite"/>
    </source>
</evidence>
<feature type="compositionally biased region" description="Acidic residues" evidence="1">
    <location>
        <begin position="459"/>
        <end position="479"/>
    </location>
</feature>
<dbReference type="Gene3D" id="3.40.50.1820">
    <property type="entry name" value="alpha/beta hydrolase"/>
    <property type="match status" value="1"/>
</dbReference>
<evidence type="ECO:0000313" key="3">
    <source>
        <dbReference type="Proteomes" id="UP000278351"/>
    </source>
</evidence>
<accession>A0A3N4PZH9</accession>
<dbReference type="InterPro" id="IPR009045">
    <property type="entry name" value="Zn_M74/Hedgehog-like"/>
</dbReference>
<name>A0A3N4PZH9_9BACT</name>